<protein>
    <submittedName>
        <fullName evidence="2">Uncharacterized protein</fullName>
    </submittedName>
</protein>
<dbReference type="AlphaFoldDB" id="A0A1I4QBS6"/>
<dbReference type="Proteomes" id="UP000199398">
    <property type="component" value="Unassembled WGS sequence"/>
</dbReference>
<evidence type="ECO:0000313" key="2">
    <source>
        <dbReference type="EMBL" id="SFM37497.1"/>
    </source>
</evidence>
<evidence type="ECO:0000313" key="4">
    <source>
        <dbReference type="Proteomes" id="UP000270697"/>
    </source>
</evidence>
<keyword evidence="4" id="KW-1185">Reference proteome</keyword>
<reference evidence="2 3" key="1">
    <citation type="submission" date="2016-10" db="EMBL/GenBank/DDBJ databases">
        <authorList>
            <person name="de Groot N.N."/>
        </authorList>
    </citation>
    <scope>NUCLEOTIDE SEQUENCE [LARGE SCALE GENOMIC DNA]</scope>
    <source>
        <strain evidence="2 3">CPCC 201259</strain>
    </source>
</reference>
<reference evidence="1 4" key="2">
    <citation type="submission" date="2018-10" db="EMBL/GenBank/DDBJ databases">
        <title>Sequencing the genomes of 1000 actinobacteria strains.</title>
        <authorList>
            <person name="Klenk H.-P."/>
        </authorList>
    </citation>
    <scope>NUCLEOTIDE SEQUENCE [LARGE SCALE GENOMIC DNA]</scope>
    <source>
        <strain evidence="1 4">DSM 45119</strain>
    </source>
</reference>
<evidence type="ECO:0000313" key="3">
    <source>
        <dbReference type="Proteomes" id="UP000199398"/>
    </source>
</evidence>
<dbReference type="EMBL" id="RBXX01000002">
    <property type="protein sequence ID" value="RKT84863.1"/>
    <property type="molecule type" value="Genomic_DNA"/>
</dbReference>
<dbReference type="OrthoDB" id="3783777at2"/>
<proteinExistence type="predicted"/>
<dbReference type="EMBL" id="FOUP01000001">
    <property type="protein sequence ID" value="SFM37497.1"/>
    <property type="molecule type" value="Genomic_DNA"/>
</dbReference>
<dbReference type="RefSeq" id="WP_093145640.1">
    <property type="nucleotide sequence ID" value="NZ_FOUP01000001.1"/>
</dbReference>
<evidence type="ECO:0000313" key="1">
    <source>
        <dbReference type="EMBL" id="RKT84863.1"/>
    </source>
</evidence>
<sequence>MLGEHWTAQDAMVLASMGIDWTDPMLVGHSARSSEFEPERVLQAVADGEVHVYGLDEGWPIEQLWIGTSPVTVDEQEYINDLLACGHLVFIGTRVALTAFGRETLARWSTNQSRGER</sequence>
<dbReference type="Proteomes" id="UP000270697">
    <property type="component" value="Unassembled WGS sequence"/>
</dbReference>
<dbReference type="STRING" id="455193.SAMN05421805_10156"/>
<organism evidence="2 3">
    <name type="scientific">Saccharopolyspora antimicrobica</name>
    <dbReference type="NCBI Taxonomy" id="455193"/>
    <lineage>
        <taxon>Bacteria</taxon>
        <taxon>Bacillati</taxon>
        <taxon>Actinomycetota</taxon>
        <taxon>Actinomycetes</taxon>
        <taxon>Pseudonocardiales</taxon>
        <taxon>Pseudonocardiaceae</taxon>
        <taxon>Saccharopolyspora</taxon>
    </lineage>
</organism>
<gene>
    <name evidence="1" type="ORF">ATL45_3194</name>
    <name evidence="2" type="ORF">SAMN05421805_10156</name>
</gene>
<accession>A0A1I4QBS6</accession>
<name>A0A1I4QBS6_9PSEU</name>